<proteinExistence type="predicted"/>
<dbReference type="Gene3D" id="3.10.129.10">
    <property type="entry name" value="Hotdog Thioesterase"/>
    <property type="match status" value="1"/>
</dbReference>
<accession>A0ABV7D456</accession>
<dbReference type="InterPro" id="IPR052342">
    <property type="entry name" value="MCH/BMMD"/>
</dbReference>
<evidence type="ECO:0000313" key="2">
    <source>
        <dbReference type="EMBL" id="MFC3051916.1"/>
    </source>
</evidence>
<dbReference type="SUPFAM" id="SSF54637">
    <property type="entry name" value="Thioesterase/thiol ester dehydrase-isomerase"/>
    <property type="match status" value="1"/>
</dbReference>
<dbReference type="Pfam" id="PF01575">
    <property type="entry name" value="MaoC_dehydratas"/>
    <property type="match status" value="1"/>
</dbReference>
<evidence type="ECO:0000313" key="3">
    <source>
        <dbReference type="Proteomes" id="UP001595444"/>
    </source>
</evidence>
<dbReference type="PANTHER" id="PTHR43664">
    <property type="entry name" value="MONOAMINE OXIDASE-RELATED"/>
    <property type="match status" value="1"/>
</dbReference>
<gene>
    <name evidence="2" type="ORF">ACFOKA_08365</name>
</gene>
<organism evidence="2 3">
    <name type="scientific">Kordiimonas pumila</name>
    <dbReference type="NCBI Taxonomy" id="2161677"/>
    <lineage>
        <taxon>Bacteria</taxon>
        <taxon>Pseudomonadati</taxon>
        <taxon>Pseudomonadota</taxon>
        <taxon>Alphaproteobacteria</taxon>
        <taxon>Kordiimonadales</taxon>
        <taxon>Kordiimonadaceae</taxon>
        <taxon>Kordiimonas</taxon>
    </lineage>
</organism>
<dbReference type="CDD" id="cd03451">
    <property type="entry name" value="FkbR2"/>
    <property type="match status" value="1"/>
</dbReference>
<sequence length="154" mass="17210">MAGLFYEEFSEGQEFNHAFTRTVSEADNTTFSLMTMNPQPLHIDAHFSENTEWGQRLFNSIYTLGILIGMTVYDTTLGTTVGNLGMKDVRFPKPVFHGDTLRAHTKVMSKRLSKSNPGAGLVEFEHTCFNQHGTIVATCIRTAMMKLKQKSAAL</sequence>
<dbReference type="Proteomes" id="UP001595444">
    <property type="component" value="Unassembled WGS sequence"/>
</dbReference>
<feature type="domain" description="MaoC-like" evidence="1">
    <location>
        <begin position="11"/>
        <end position="114"/>
    </location>
</feature>
<keyword evidence="3" id="KW-1185">Reference proteome</keyword>
<dbReference type="InterPro" id="IPR029069">
    <property type="entry name" value="HotDog_dom_sf"/>
</dbReference>
<reference evidence="3" key="1">
    <citation type="journal article" date="2019" name="Int. J. Syst. Evol. Microbiol.">
        <title>The Global Catalogue of Microorganisms (GCM) 10K type strain sequencing project: providing services to taxonomists for standard genome sequencing and annotation.</title>
        <authorList>
            <consortium name="The Broad Institute Genomics Platform"/>
            <consortium name="The Broad Institute Genome Sequencing Center for Infectious Disease"/>
            <person name="Wu L."/>
            <person name="Ma J."/>
        </authorList>
    </citation>
    <scope>NUCLEOTIDE SEQUENCE [LARGE SCALE GENOMIC DNA]</scope>
    <source>
        <strain evidence="3">KCTC 62164</strain>
    </source>
</reference>
<protein>
    <submittedName>
        <fullName evidence="2">MaoC family dehydratase</fullName>
    </submittedName>
</protein>
<dbReference type="RefSeq" id="WP_194215335.1">
    <property type="nucleotide sequence ID" value="NZ_CP061205.1"/>
</dbReference>
<evidence type="ECO:0000259" key="1">
    <source>
        <dbReference type="Pfam" id="PF01575"/>
    </source>
</evidence>
<name>A0ABV7D456_9PROT</name>
<dbReference type="PANTHER" id="PTHR43664:SF1">
    <property type="entry name" value="BETA-METHYLMALYL-COA DEHYDRATASE"/>
    <property type="match status" value="1"/>
</dbReference>
<comment type="caution">
    <text evidence="2">The sequence shown here is derived from an EMBL/GenBank/DDBJ whole genome shotgun (WGS) entry which is preliminary data.</text>
</comment>
<dbReference type="EMBL" id="JBHRSL010000006">
    <property type="protein sequence ID" value="MFC3051916.1"/>
    <property type="molecule type" value="Genomic_DNA"/>
</dbReference>
<dbReference type="InterPro" id="IPR002539">
    <property type="entry name" value="MaoC-like_dom"/>
</dbReference>